<evidence type="ECO:0000256" key="1">
    <source>
        <dbReference type="ARBA" id="ARBA00009631"/>
    </source>
</evidence>
<dbReference type="eggNOG" id="KOG2046">
    <property type="taxonomic scope" value="Eukaryota"/>
</dbReference>
<dbReference type="InterPro" id="IPR001715">
    <property type="entry name" value="CH_dom"/>
</dbReference>
<dbReference type="AlphaFoldDB" id="A0A068Y897"/>
<dbReference type="SUPFAM" id="SSF47576">
    <property type="entry name" value="Calponin-homology domain, CH-domain"/>
    <property type="match status" value="1"/>
</dbReference>
<dbReference type="Proteomes" id="UP000017246">
    <property type="component" value="Unassembled WGS sequence"/>
</dbReference>
<evidence type="ECO:0000256" key="2">
    <source>
        <dbReference type="SAM" id="Phobius"/>
    </source>
</evidence>
<dbReference type="GO" id="GO:0007015">
    <property type="term" value="P:actin filament organization"/>
    <property type="evidence" value="ECO:0007669"/>
    <property type="project" value="TreeGrafter"/>
</dbReference>
<comment type="similarity">
    <text evidence="1">Belongs to the calponin family.</text>
</comment>
<dbReference type="STRING" id="6211.A0A068Y897"/>
<protein>
    <submittedName>
        <fullName evidence="4">Myophilin</fullName>
    </submittedName>
</protein>
<keyword evidence="5" id="KW-1185">Reference proteome</keyword>
<evidence type="ECO:0000259" key="3">
    <source>
        <dbReference type="PROSITE" id="PS50021"/>
    </source>
</evidence>
<dbReference type="OrthoDB" id="21595at2759"/>
<dbReference type="PANTHER" id="PTHR47385">
    <property type="entry name" value="CALPONIN"/>
    <property type="match status" value="1"/>
</dbReference>
<dbReference type="InterPro" id="IPR036872">
    <property type="entry name" value="CH_dom_sf"/>
</dbReference>
<dbReference type="Gene3D" id="1.10.418.10">
    <property type="entry name" value="Calponin-like domain"/>
    <property type="match status" value="1"/>
</dbReference>
<dbReference type="Pfam" id="PF00307">
    <property type="entry name" value="CH"/>
    <property type="match status" value="1"/>
</dbReference>
<dbReference type="GO" id="GO:0015629">
    <property type="term" value="C:actin cytoskeleton"/>
    <property type="evidence" value="ECO:0007669"/>
    <property type="project" value="TreeGrafter"/>
</dbReference>
<dbReference type="InterPro" id="IPR000557">
    <property type="entry name" value="Calponin_repeat"/>
</dbReference>
<dbReference type="GO" id="GO:0051015">
    <property type="term" value="F:actin filament binding"/>
    <property type="evidence" value="ECO:0007669"/>
    <property type="project" value="TreeGrafter"/>
</dbReference>
<reference evidence="4" key="2">
    <citation type="submission" date="2015-11" db="EMBL/GenBank/DDBJ databases">
        <authorList>
            <person name="Zhang Y."/>
            <person name="Guo Z."/>
        </authorList>
    </citation>
    <scope>NUCLEOTIDE SEQUENCE</scope>
</reference>
<feature type="transmembrane region" description="Helical" evidence="2">
    <location>
        <begin position="241"/>
        <end position="262"/>
    </location>
</feature>
<dbReference type="OMA" id="CERNIRE"/>
<dbReference type="EMBL" id="LN902845">
    <property type="protein sequence ID" value="CUT98904.1"/>
    <property type="molecule type" value="Genomic_DNA"/>
</dbReference>
<dbReference type="PANTHER" id="PTHR47385:SF14">
    <property type="entry name" value="TRANSGELIN"/>
    <property type="match status" value="1"/>
</dbReference>
<dbReference type="Pfam" id="PF00402">
    <property type="entry name" value="Calponin"/>
    <property type="match status" value="1"/>
</dbReference>
<evidence type="ECO:0000313" key="5">
    <source>
        <dbReference type="Proteomes" id="UP000017246"/>
    </source>
</evidence>
<sequence>MDSDYRAAKAGFAREVQMRIMGKYDAEEAAKVLKWVRLLKPCANISQELCNAAQKIPENITIVKPEDFHNYLKDGLVLGYLIGCLKPDEASQRLGKNMWKISDKPIFETNRQRERIAAFINFCQEMGVGSASAFQTDQLYEMTNLPQVVICLSQLGVEAQAKPGYNGPEGYWMQRHTENKRNFTEEQLKAGESVIGLQMGYTGGANQSGVIFGAQRKDGLLTATYHLFCNRHILLPTPKPINCLLCTFSAFWVVGLPFAIFQQLVLCSLALFFSEFGYVGVSAVGSFLLNPIRT</sequence>
<dbReference type="SMART" id="SM00033">
    <property type="entry name" value="CH"/>
    <property type="match status" value="1"/>
</dbReference>
<evidence type="ECO:0000313" key="4">
    <source>
        <dbReference type="EMBL" id="CUT98904.1"/>
    </source>
</evidence>
<proteinExistence type="inferred from homology"/>
<keyword evidence="2" id="KW-0472">Membrane</keyword>
<feature type="transmembrane region" description="Helical" evidence="2">
    <location>
        <begin position="268"/>
        <end position="289"/>
    </location>
</feature>
<dbReference type="InterPro" id="IPR050606">
    <property type="entry name" value="Calponin-like"/>
</dbReference>
<keyword evidence="2" id="KW-0812">Transmembrane</keyword>
<organism evidence="4 5">
    <name type="scientific">Echinococcus multilocularis</name>
    <name type="common">Fox tapeworm</name>
    <dbReference type="NCBI Taxonomy" id="6211"/>
    <lineage>
        <taxon>Eukaryota</taxon>
        <taxon>Metazoa</taxon>
        <taxon>Spiralia</taxon>
        <taxon>Lophotrochozoa</taxon>
        <taxon>Platyhelminthes</taxon>
        <taxon>Cestoda</taxon>
        <taxon>Eucestoda</taxon>
        <taxon>Cyclophyllidea</taxon>
        <taxon>Taeniidae</taxon>
        <taxon>Echinococcus</taxon>
    </lineage>
</organism>
<accession>A0A068Y897</accession>
<dbReference type="PROSITE" id="PS50021">
    <property type="entry name" value="CH"/>
    <property type="match status" value="1"/>
</dbReference>
<feature type="domain" description="Calponin-homology (CH)" evidence="3">
    <location>
        <begin position="43"/>
        <end position="160"/>
    </location>
</feature>
<reference evidence="4" key="1">
    <citation type="journal article" date="2013" name="Nature">
        <title>The genomes of four tapeworm species reveal adaptations to parasitism.</title>
        <authorList>
            <person name="Tsai I.J."/>
            <person name="Zarowiecki M."/>
            <person name="Holroyd N."/>
            <person name="Garciarrubio A."/>
            <person name="Sanchez-Flores A."/>
            <person name="Brooks K.L."/>
            <person name="Tracey A."/>
            <person name="Bobes R.J."/>
            <person name="Fragoso G."/>
            <person name="Sciutto E."/>
            <person name="Aslett M."/>
            <person name="Beasley H."/>
            <person name="Bennett H.M."/>
            <person name="Cai J."/>
            <person name="Camicia F."/>
            <person name="Clark R."/>
            <person name="Cucher M."/>
            <person name="De Silva N."/>
            <person name="Day T.A."/>
            <person name="Deplazes P."/>
            <person name="Estrada K."/>
            <person name="Fernandez C."/>
            <person name="Holland P.W."/>
            <person name="Hou J."/>
            <person name="Hu S."/>
            <person name="Huckvale T."/>
            <person name="Hung S.S."/>
            <person name="Kamenetzky L."/>
            <person name="Keane J.A."/>
            <person name="Kiss F."/>
            <person name="Koziol U."/>
            <person name="Lambert O."/>
            <person name="Liu K."/>
            <person name="Luo X."/>
            <person name="Luo Y."/>
            <person name="Macchiaroli N."/>
            <person name="Nichol S."/>
            <person name="Paps J."/>
            <person name="Parkinson J."/>
            <person name="Pouchkina-Stantcheva N."/>
            <person name="Riddiford N."/>
            <person name="Rosenzvit M."/>
            <person name="Salinas G."/>
            <person name="Wasmuth J.D."/>
            <person name="Zamanian M."/>
            <person name="Zheng Y."/>
            <person name="Cai X."/>
            <person name="Soberon X."/>
            <person name="Olson P.D."/>
            <person name="Laclette J.P."/>
            <person name="Brehm K."/>
            <person name="Berriman M."/>
            <person name="Garciarrubio A."/>
            <person name="Bobes R.J."/>
            <person name="Fragoso G."/>
            <person name="Sanchez-Flores A."/>
            <person name="Estrada K."/>
            <person name="Cevallos M.A."/>
            <person name="Morett E."/>
            <person name="Gonzalez V."/>
            <person name="Portillo T."/>
            <person name="Ochoa-Leyva A."/>
            <person name="Jose M.V."/>
            <person name="Sciutto E."/>
            <person name="Landa A."/>
            <person name="Jimenez L."/>
            <person name="Valdes V."/>
            <person name="Carrero J.C."/>
            <person name="Larralde C."/>
            <person name="Morales-Montor J."/>
            <person name="Limon-Lason J."/>
            <person name="Soberon X."/>
            <person name="Laclette J.P."/>
        </authorList>
    </citation>
    <scope>NUCLEOTIDE SEQUENCE [LARGE SCALE GENOMIC DNA]</scope>
</reference>
<name>A0A068Y897_ECHMU</name>
<keyword evidence="2" id="KW-1133">Transmembrane helix</keyword>